<evidence type="ECO:0000256" key="10">
    <source>
        <dbReference type="ARBA" id="ARBA00022786"/>
    </source>
</evidence>
<keyword evidence="6" id="KW-0808">Transferase</keyword>
<dbReference type="Gene3D" id="3.30.40.10">
    <property type="entry name" value="Zinc/RING finger domain, C3HC4 (zinc finger)"/>
    <property type="match status" value="1"/>
</dbReference>
<evidence type="ECO:0000256" key="5">
    <source>
        <dbReference type="ARBA" id="ARBA00012483"/>
    </source>
</evidence>
<keyword evidence="9" id="KW-0863">Zinc-finger</keyword>
<keyword evidence="14" id="KW-0496">Mitochondrion</keyword>
<feature type="transmembrane region" description="Helical" evidence="21">
    <location>
        <begin position="206"/>
        <end position="226"/>
    </location>
</feature>
<dbReference type="SUPFAM" id="SSF57850">
    <property type="entry name" value="RING/U-box"/>
    <property type="match status" value="1"/>
</dbReference>
<dbReference type="Proteomes" id="UP000198287">
    <property type="component" value="Unassembled WGS sequence"/>
</dbReference>
<evidence type="ECO:0000313" key="23">
    <source>
        <dbReference type="EMBL" id="OXA50199.1"/>
    </source>
</evidence>
<evidence type="ECO:0000256" key="8">
    <source>
        <dbReference type="ARBA" id="ARBA00022723"/>
    </source>
</evidence>
<evidence type="ECO:0000256" key="9">
    <source>
        <dbReference type="ARBA" id="ARBA00022771"/>
    </source>
</evidence>
<keyword evidence="10" id="KW-0833">Ubl conjugation pathway</keyword>
<evidence type="ECO:0000256" key="11">
    <source>
        <dbReference type="ARBA" id="ARBA00022787"/>
    </source>
</evidence>
<evidence type="ECO:0000256" key="6">
    <source>
        <dbReference type="ARBA" id="ARBA00022679"/>
    </source>
</evidence>
<dbReference type="InterPro" id="IPR013083">
    <property type="entry name" value="Znf_RING/FYVE/PHD"/>
</dbReference>
<protein>
    <recommendedName>
        <fullName evidence="16">E3 ubiquitin-protein ligase MARCHF5</fullName>
        <ecNumber evidence="5">2.3.2.27</ecNumber>
    </recommendedName>
    <alternativeName>
        <fullName evidence="18">Membrane-associated RING finger protein 5</fullName>
    </alternativeName>
    <alternativeName>
        <fullName evidence="17">Membrane-associated RING-CH protein V</fullName>
    </alternativeName>
    <alternativeName>
        <fullName evidence="19">RING-type E3 ubiquitin transferase MARCHF5</fullName>
    </alternativeName>
</protein>
<evidence type="ECO:0000256" key="13">
    <source>
        <dbReference type="ARBA" id="ARBA00022989"/>
    </source>
</evidence>
<gene>
    <name evidence="23" type="ORF">Fcan01_14760</name>
</gene>
<keyword evidence="7 21" id="KW-0812">Transmembrane</keyword>
<keyword evidence="13 21" id="KW-1133">Transmembrane helix</keyword>
<feature type="domain" description="RING-CH-type" evidence="22">
    <location>
        <begin position="113"/>
        <end position="182"/>
    </location>
</feature>
<accession>A0A226DYA2</accession>
<feature type="compositionally biased region" description="Basic and acidic residues" evidence="20">
    <location>
        <begin position="379"/>
        <end position="391"/>
    </location>
</feature>
<evidence type="ECO:0000256" key="14">
    <source>
        <dbReference type="ARBA" id="ARBA00023128"/>
    </source>
</evidence>
<evidence type="ECO:0000256" key="4">
    <source>
        <dbReference type="ARBA" id="ARBA00004906"/>
    </source>
</evidence>
<keyword evidence="15 21" id="KW-0472">Membrane</keyword>
<comment type="caution">
    <text evidence="23">The sequence shown here is derived from an EMBL/GenBank/DDBJ whole genome shotgun (WGS) entry which is preliminary data.</text>
</comment>
<dbReference type="OrthoDB" id="5817083at2759"/>
<dbReference type="GO" id="GO:0061630">
    <property type="term" value="F:ubiquitin protein ligase activity"/>
    <property type="evidence" value="ECO:0007669"/>
    <property type="project" value="UniProtKB-EC"/>
</dbReference>
<evidence type="ECO:0000256" key="19">
    <source>
        <dbReference type="ARBA" id="ARBA00043231"/>
    </source>
</evidence>
<keyword evidence="11" id="KW-1000">Mitochondrion outer membrane</keyword>
<dbReference type="PROSITE" id="PS51292">
    <property type="entry name" value="ZF_RING_CH"/>
    <property type="match status" value="1"/>
</dbReference>
<dbReference type="Pfam" id="PF12906">
    <property type="entry name" value="RINGv"/>
    <property type="match status" value="1"/>
</dbReference>
<evidence type="ECO:0000256" key="21">
    <source>
        <dbReference type="SAM" id="Phobius"/>
    </source>
</evidence>
<evidence type="ECO:0000256" key="1">
    <source>
        <dbReference type="ARBA" id="ARBA00000900"/>
    </source>
</evidence>
<keyword evidence="24" id="KW-1185">Reference proteome</keyword>
<keyword evidence="12" id="KW-0862">Zinc</keyword>
<evidence type="ECO:0000256" key="7">
    <source>
        <dbReference type="ARBA" id="ARBA00022692"/>
    </source>
</evidence>
<feature type="region of interest" description="Disordered" evidence="20">
    <location>
        <begin position="374"/>
        <end position="407"/>
    </location>
</feature>
<reference evidence="23 24" key="1">
    <citation type="submission" date="2015-12" db="EMBL/GenBank/DDBJ databases">
        <title>The genome of Folsomia candida.</title>
        <authorList>
            <person name="Faddeeva A."/>
            <person name="Derks M.F."/>
            <person name="Anvar Y."/>
            <person name="Smit S."/>
            <person name="Van Straalen N."/>
            <person name="Roelofs D."/>
        </authorList>
    </citation>
    <scope>NUCLEOTIDE SEQUENCE [LARGE SCALE GENOMIC DNA]</scope>
    <source>
        <strain evidence="23 24">VU population</strain>
        <tissue evidence="23">Whole body</tissue>
    </source>
</reference>
<dbReference type="AlphaFoldDB" id="A0A226DYA2"/>
<keyword evidence="8" id="KW-0479">Metal-binding</keyword>
<evidence type="ECO:0000256" key="17">
    <source>
        <dbReference type="ARBA" id="ARBA00043044"/>
    </source>
</evidence>
<dbReference type="GO" id="GO:0008270">
    <property type="term" value="F:zinc ion binding"/>
    <property type="evidence" value="ECO:0007669"/>
    <property type="project" value="UniProtKB-KW"/>
</dbReference>
<feature type="compositionally biased region" description="Polar residues" evidence="20">
    <location>
        <begin position="392"/>
        <end position="401"/>
    </location>
</feature>
<dbReference type="InterPro" id="IPR011016">
    <property type="entry name" value="Znf_RING-CH"/>
</dbReference>
<feature type="region of interest" description="Disordered" evidence="20">
    <location>
        <begin position="1"/>
        <end position="34"/>
    </location>
</feature>
<evidence type="ECO:0000259" key="22">
    <source>
        <dbReference type="PROSITE" id="PS51292"/>
    </source>
</evidence>
<sequence length="407" mass="45135">MEPSNNNPPCASHSTSNHNGNRSDNGDSLLRNEAGPIYTSSSSISQAAINRIIEDVTGQNGQVSIVSESEIPHIILPDVRLNGGPAGLPIPAGGGDNQEVAPRDSPPIVLVDPNEDSKRYCWVCFATDEDDETAQWVKPCRCRGTTKWVHQACIQRWIDEKQKGNTAAKVLCPQCNTEYFIFYPPQGSLVVIMDSCDALISRVCPFVAAGIVVGSIYWTAVTYGAITCMQIMGHKEGLTVMEMADPLLLLFGLPCIPVILILGKMIRWEDSVLRFIRKHSRKIPIFRHILPSIHPPTSIERLSQELPPLSDPVSATRILCGALLLPTFASVFGKVLFENVKSNFRRALLGGVAFVAFKGILRIYHKQQQHVRQSKRKIKDFNEERIRESEQNRNATNTPGSSPRPRY</sequence>
<name>A0A226DYA2_FOLCA</name>
<dbReference type="PANTHER" id="PTHR46283">
    <property type="entry name" value="E3 UBIQUITIN-PROTEIN LIGASE MARCH5"/>
    <property type="match status" value="1"/>
</dbReference>
<evidence type="ECO:0000256" key="12">
    <source>
        <dbReference type="ARBA" id="ARBA00022833"/>
    </source>
</evidence>
<feature type="compositionally biased region" description="Polar residues" evidence="20">
    <location>
        <begin position="1"/>
        <end position="23"/>
    </location>
</feature>
<evidence type="ECO:0000256" key="15">
    <source>
        <dbReference type="ARBA" id="ARBA00023136"/>
    </source>
</evidence>
<dbReference type="EMBL" id="LNIX01000009">
    <property type="protein sequence ID" value="OXA50199.1"/>
    <property type="molecule type" value="Genomic_DNA"/>
</dbReference>
<evidence type="ECO:0000256" key="2">
    <source>
        <dbReference type="ARBA" id="ARBA00004225"/>
    </source>
</evidence>
<dbReference type="CDD" id="cd16701">
    <property type="entry name" value="RING_CH-C4HC3_MARCH5"/>
    <property type="match status" value="1"/>
</dbReference>
<evidence type="ECO:0000313" key="24">
    <source>
        <dbReference type="Proteomes" id="UP000198287"/>
    </source>
</evidence>
<dbReference type="EC" id="2.3.2.27" evidence="5"/>
<comment type="catalytic activity">
    <reaction evidence="1">
        <text>S-ubiquitinyl-[E2 ubiquitin-conjugating enzyme]-L-cysteine + [acceptor protein]-L-lysine = [E2 ubiquitin-conjugating enzyme]-L-cysteine + N(6)-ubiquitinyl-[acceptor protein]-L-lysine.</text>
        <dbReference type="EC" id="2.3.2.27"/>
    </reaction>
</comment>
<comment type="pathway">
    <text evidence="4">Protein modification; protein ubiquitination.</text>
</comment>
<dbReference type="SMART" id="SM00744">
    <property type="entry name" value="RINGv"/>
    <property type="match status" value="1"/>
</dbReference>
<dbReference type="STRING" id="158441.A0A226DYA2"/>
<evidence type="ECO:0000256" key="18">
    <source>
        <dbReference type="ARBA" id="ARBA00043185"/>
    </source>
</evidence>
<evidence type="ECO:0000256" key="3">
    <source>
        <dbReference type="ARBA" id="ARBA00004294"/>
    </source>
</evidence>
<organism evidence="23 24">
    <name type="scientific">Folsomia candida</name>
    <name type="common">Springtail</name>
    <dbReference type="NCBI Taxonomy" id="158441"/>
    <lineage>
        <taxon>Eukaryota</taxon>
        <taxon>Metazoa</taxon>
        <taxon>Ecdysozoa</taxon>
        <taxon>Arthropoda</taxon>
        <taxon>Hexapoda</taxon>
        <taxon>Collembola</taxon>
        <taxon>Entomobryomorpha</taxon>
        <taxon>Isotomoidea</taxon>
        <taxon>Isotomidae</taxon>
        <taxon>Proisotominae</taxon>
        <taxon>Folsomia</taxon>
    </lineage>
</organism>
<feature type="transmembrane region" description="Helical" evidence="21">
    <location>
        <begin position="247"/>
        <end position="266"/>
    </location>
</feature>
<feature type="transmembrane region" description="Helical" evidence="21">
    <location>
        <begin position="315"/>
        <end position="335"/>
    </location>
</feature>
<proteinExistence type="predicted"/>
<evidence type="ECO:0000256" key="20">
    <source>
        <dbReference type="SAM" id="MobiDB-lite"/>
    </source>
</evidence>
<dbReference type="GO" id="GO:0005741">
    <property type="term" value="C:mitochondrial outer membrane"/>
    <property type="evidence" value="ECO:0007669"/>
    <property type="project" value="UniProtKB-SubCell"/>
</dbReference>
<dbReference type="FunFam" id="3.30.40.10:FF:000262">
    <property type="entry name" value="E3 ubiquitin-protein ligase MARCH5"/>
    <property type="match status" value="1"/>
</dbReference>
<comment type="subcellular location">
    <subcellularLocation>
        <location evidence="2">Mitochondrion membrane</location>
        <topology evidence="2">Multi-pass membrane protein</topology>
    </subcellularLocation>
    <subcellularLocation>
        <location evidence="3">Mitochondrion outer membrane</location>
    </subcellularLocation>
</comment>
<evidence type="ECO:0000256" key="16">
    <source>
        <dbReference type="ARBA" id="ARBA00040151"/>
    </source>
</evidence>
<dbReference type="OMA" id="KRYCWVC"/>